<dbReference type="InterPro" id="IPR006066">
    <property type="entry name" value="NO2/SO3_Rdtase_FeS/sirohaem_BS"/>
</dbReference>
<sequence>MKASNSQWKDHLVGKIEPGLASEIDAFDSEIALKKQGKMEDKVFAETRLRRGAYGQRYDNGQRHDGLESRRLAYANPNTKGPTTLWDAPGMQRIKIPFGGLNATQLEVMAELAEEYSDGIAHVTTRQDIQLHFIHIEDTPAIMRRLGAAGITTREACGNTVRNVTACPLSGVCRDQAFDVTPYAKAAAYFLLGHPDTQDFGRKFKIAFSGCGDNPCALVRIHDLGCVAKVKDGQRGFEVYVGGGLGTVPYVAKLYTDFLPQEELLPLAQAMTRVFARLGEKKNRNTARMKFLVVKLGLDEFKRLVEEERKLLTPDPRWTSYLDGIENEQETPLRDPGLLQIENAQPEDFRAWRETNVYAQRQAGYATVTVALPLGDLTADQLRALADIARNYVNETVRTTVEQNIVLRWVSESDLPSVYNDLKAVGLHHAGAGTITDTVACPGTDTCKLGISSSRGLAGELRMHMAENGAAGNEAIKNLRIKVSGCFNSCGQHHIADLGFYGVSRNKGGFAAPHFQVVLGGQWTENAGSYGLAIGAVPSKRVPEAADRILARYTKERTEGESFQAFIRRIGKAECKKMLEDLMVMPLHSEDTSLYSDWHDPREYTTGDMGIGECAGEVVSPLEFQMTASEREVFEAQLAFEAGDIPKASKLAYDSMARAATALLVWHKSFYINSPDGVVEAFRKEFHDTQLFFDPFAGGKFAHYYFHAHELLGQERTAESAHRLIEEAQLFIEACHSCVGRMTAAPVKG</sequence>
<feature type="domain" description="Nitrite/sulphite reductase 4Fe-4S" evidence="7">
    <location>
        <begin position="434"/>
        <end position="581"/>
    </location>
</feature>
<dbReference type="PRINTS" id="PR00397">
    <property type="entry name" value="SIROHAEM"/>
</dbReference>
<proteinExistence type="predicted"/>
<dbReference type="GO" id="GO:0046872">
    <property type="term" value="F:metal ion binding"/>
    <property type="evidence" value="ECO:0007669"/>
    <property type="project" value="UniProtKB-KW"/>
</dbReference>
<dbReference type="Proteomes" id="UP000593892">
    <property type="component" value="Chromosome"/>
</dbReference>
<dbReference type="Gene3D" id="3.90.480.10">
    <property type="entry name" value="Sulfite Reductase Hemoprotein,Domain 2"/>
    <property type="match status" value="1"/>
</dbReference>
<feature type="domain" description="Nitrite/sulphite reductase 4Fe-4S" evidence="7">
    <location>
        <begin position="157"/>
        <end position="308"/>
    </location>
</feature>
<dbReference type="InterPro" id="IPR006067">
    <property type="entry name" value="NO2/SO3_Rdtase_4Fe4S_dom"/>
</dbReference>
<dbReference type="RefSeq" id="WP_194447784.1">
    <property type="nucleotide sequence ID" value="NZ_CP063849.1"/>
</dbReference>
<keyword evidence="1" id="KW-0004">4Fe-4S</keyword>
<keyword evidence="6" id="KW-0411">Iron-sulfur</keyword>
<name>A0A7S7NM68_PALFE</name>
<dbReference type="KEGG" id="pfer:IRI77_25340"/>
<dbReference type="Gene3D" id="3.30.413.10">
    <property type="entry name" value="Sulfite Reductase Hemoprotein, domain 1"/>
    <property type="match status" value="2"/>
</dbReference>
<evidence type="ECO:0000256" key="3">
    <source>
        <dbReference type="ARBA" id="ARBA00022723"/>
    </source>
</evidence>
<keyword evidence="2" id="KW-0349">Heme</keyword>
<dbReference type="AlphaFoldDB" id="A0A7S7NM68"/>
<dbReference type="PANTHER" id="PTHR32439:SF9">
    <property type="entry name" value="BLR3264 PROTEIN"/>
    <property type="match status" value="1"/>
</dbReference>
<dbReference type="InterPro" id="IPR036136">
    <property type="entry name" value="Nit/Sulf_reduc_fer-like_dom_sf"/>
</dbReference>
<accession>A0A7S7NM68</accession>
<dbReference type="SUPFAM" id="SSF56014">
    <property type="entry name" value="Nitrite and sulphite reductase 4Fe-4S domain-like"/>
    <property type="match status" value="2"/>
</dbReference>
<dbReference type="EMBL" id="CP063849">
    <property type="protein sequence ID" value="QOY86115.1"/>
    <property type="molecule type" value="Genomic_DNA"/>
</dbReference>
<evidence type="ECO:0000256" key="2">
    <source>
        <dbReference type="ARBA" id="ARBA00022617"/>
    </source>
</evidence>
<evidence type="ECO:0000256" key="4">
    <source>
        <dbReference type="ARBA" id="ARBA00023002"/>
    </source>
</evidence>
<evidence type="ECO:0000256" key="5">
    <source>
        <dbReference type="ARBA" id="ARBA00023004"/>
    </source>
</evidence>
<dbReference type="PANTHER" id="PTHR32439">
    <property type="entry name" value="FERREDOXIN--NITRITE REDUCTASE, CHLOROPLASTIC"/>
    <property type="match status" value="1"/>
</dbReference>
<keyword evidence="10" id="KW-1185">Reference proteome</keyword>
<evidence type="ECO:0000256" key="6">
    <source>
        <dbReference type="ARBA" id="ARBA00023014"/>
    </source>
</evidence>
<dbReference type="GO" id="GO:0020037">
    <property type="term" value="F:heme binding"/>
    <property type="evidence" value="ECO:0007669"/>
    <property type="project" value="InterPro"/>
</dbReference>
<gene>
    <name evidence="9" type="ORF">IRI77_25340</name>
</gene>
<evidence type="ECO:0000259" key="8">
    <source>
        <dbReference type="Pfam" id="PF03460"/>
    </source>
</evidence>
<evidence type="ECO:0000259" key="7">
    <source>
        <dbReference type="Pfam" id="PF01077"/>
    </source>
</evidence>
<dbReference type="InterPro" id="IPR051329">
    <property type="entry name" value="NIR_SIR_4Fe-4S"/>
</dbReference>
<feature type="domain" description="Nitrite/Sulfite reductase ferredoxin-like" evidence="8">
    <location>
        <begin position="91"/>
        <end position="148"/>
    </location>
</feature>
<dbReference type="PROSITE" id="PS00365">
    <property type="entry name" value="NIR_SIR"/>
    <property type="match status" value="1"/>
</dbReference>
<keyword evidence="3" id="KW-0479">Metal-binding</keyword>
<evidence type="ECO:0000256" key="1">
    <source>
        <dbReference type="ARBA" id="ARBA00022485"/>
    </source>
</evidence>
<evidence type="ECO:0000313" key="9">
    <source>
        <dbReference type="EMBL" id="QOY86115.1"/>
    </source>
</evidence>
<dbReference type="GO" id="GO:0051539">
    <property type="term" value="F:4 iron, 4 sulfur cluster binding"/>
    <property type="evidence" value="ECO:0007669"/>
    <property type="project" value="UniProtKB-KW"/>
</dbReference>
<dbReference type="InterPro" id="IPR005117">
    <property type="entry name" value="NiRdtase/SiRdtase_haem-b_fer"/>
</dbReference>
<keyword evidence="5" id="KW-0408">Iron</keyword>
<keyword evidence="4" id="KW-0560">Oxidoreductase</keyword>
<organism evidence="9 10">
    <name type="scientific">Paludibaculum fermentans</name>
    <dbReference type="NCBI Taxonomy" id="1473598"/>
    <lineage>
        <taxon>Bacteria</taxon>
        <taxon>Pseudomonadati</taxon>
        <taxon>Acidobacteriota</taxon>
        <taxon>Terriglobia</taxon>
        <taxon>Bryobacterales</taxon>
        <taxon>Bryobacteraceae</taxon>
        <taxon>Paludibaculum</taxon>
    </lineage>
</organism>
<reference evidence="9 10" key="1">
    <citation type="submission" date="2020-10" db="EMBL/GenBank/DDBJ databases">
        <title>Complete genome sequence of Paludibaculum fermentans P105T, a facultatively anaerobic acidobacterium capable of dissimilatory Fe(III) reduction.</title>
        <authorList>
            <person name="Dedysh S.N."/>
            <person name="Beletsky A.V."/>
            <person name="Kulichevskaya I.S."/>
            <person name="Mardanov A.V."/>
            <person name="Ravin N.V."/>
        </authorList>
    </citation>
    <scope>NUCLEOTIDE SEQUENCE [LARGE SCALE GENOMIC DNA]</scope>
    <source>
        <strain evidence="9 10">P105</strain>
    </source>
</reference>
<dbReference type="Pfam" id="PF01077">
    <property type="entry name" value="NIR_SIR"/>
    <property type="match status" value="2"/>
</dbReference>
<evidence type="ECO:0000313" key="10">
    <source>
        <dbReference type="Proteomes" id="UP000593892"/>
    </source>
</evidence>
<dbReference type="Pfam" id="PF03460">
    <property type="entry name" value="NIR_SIR_ferr"/>
    <property type="match status" value="2"/>
</dbReference>
<dbReference type="GO" id="GO:0016491">
    <property type="term" value="F:oxidoreductase activity"/>
    <property type="evidence" value="ECO:0007669"/>
    <property type="project" value="UniProtKB-KW"/>
</dbReference>
<protein>
    <submittedName>
        <fullName evidence="9">Nitrite/sulfite reductase</fullName>
    </submittedName>
</protein>
<dbReference type="InterPro" id="IPR045854">
    <property type="entry name" value="NO2/SO3_Rdtase_4Fe4S_sf"/>
</dbReference>
<feature type="domain" description="Nitrite/Sulfite reductase ferredoxin-like" evidence="8">
    <location>
        <begin position="358"/>
        <end position="425"/>
    </location>
</feature>
<dbReference type="SUPFAM" id="SSF55124">
    <property type="entry name" value="Nitrite/Sulfite reductase N-terminal domain-like"/>
    <property type="match status" value="2"/>
</dbReference>